<dbReference type="AlphaFoldDB" id="A0A918KM79"/>
<dbReference type="RefSeq" id="WP_189612083.1">
    <property type="nucleotide sequence ID" value="NZ_BMXR01000012.1"/>
</dbReference>
<comment type="similarity">
    <text evidence="2 8">Belongs to the 4-toluene sulfonate uptake permease (TSUP) (TC 2.A.102) family.</text>
</comment>
<sequence>MTLDTLWTVLPLLALIFMASGTVKGLSGFGMPFIAVPGATILLNVPISQAIAWVLVSGVATNSVQLIQTRREWRVLREIWPLVATVLVGMTLSVQLLSVLDSRITTLILGAVMVISVGAQLWRGWVILPERRTLAMVTGGAVAGLFGGLTSFYGFPSLQVLVATGLRKDTFIFAASFLLFSGTIVLAAGLGSQGLMTPLDALISAILLVPALIGMALGQRLRRALSPEKFTRVVLFVLLATGLSLVIRSLILA</sequence>
<evidence type="ECO:0000313" key="11">
    <source>
        <dbReference type="Proteomes" id="UP000626148"/>
    </source>
</evidence>
<reference evidence="10" key="1">
    <citation type="journal article" date="2014" name="Int. J. Syst. Evol. Microbiol.">
        <title>Complete genome sequence of Corynebacterium casei LMG S-19264T (=DSM 44701T), isolated from a smear-ripened cheese.</title>
        <authorList>
            <consortium name="US DOE Joint Genome Institute (JGI-PGF)"/>
            <person name="Walter F."/>
            <person name="Albersmeier A."/>
            <person name="Kalinowski J."/>
            <person name="Ruckert C."/>
        </authorList>
    </citation>
    <scope>NUCLEOTIDE SEQUENCE</scope>
    <source>
        <strain evidence="10">KCTC 22169</strain>
    </source>
</reference>
<evidence type="ECO:0000313" key="10">
    <source>
        <dbReference type="EMBL" id="GGX68546.1"/>
    </source>
</evidence>
<evidence type="ECO:0000256" key="3">
    <source>
        <dbReference type="ARBA" id="ARBA00022448"/>
    </source>
</evidence>
<evidence type="ECO:0000256" key="4">
    <source>
        <dbReference type="ARBA" id="ARBA00022475"/>
    </source>
</evidence>
<feature type="transmembrane region" description="Helical" evidence="8">
    <location>
        <begin position="233"/>
        <end position="251"/>
    </location>
</feature>
<feature type="transmembrane region" description="Helical" evidence="8">
    <location>
        <begin position="134"/>
        <end position="155"/>
    </location>
</feature>
<proteinExistence type="inferred from homology"/>
<evidence type="ECO:0000259" key="9">
    <source>
        <dbReference type="PROSITE" id="PS50999"/>
    </source>
</evidence>
<evidence type="ECO:0000256" key="8">
    <source>
        <dbReference type="RuleBase" id="RU363041"/>
    </source>
</evidence>
<feature type="transmembrane region" description="Helical" evidence="8">
    <location>
        <begin position="170"/>
        <end position="190"/>
    </location>
</feature>
<accession>A0A918KM79</accession>
<dbReference type="Proteomes" id="UP000626148">
    <property type="component" value="Unassembled WGS sequence"/>
</dbReference>
<keyword evidence="3" id="KW-0813">Transport</keyword>
<keyword evidence="11" id="KW-1185">Reference proteome</keyword>
<comment type="subcellular location">
    <subcellularLocation>
        <location evidence="1 8">Cell membrane</location>
        <topology evidence="1 8">Multi-pass membrane protein</topology>
    </subcellularLocation>
</comment>
<keyword evidence="4 8" id="KW-1003">Cell membrane</keyword>
<keyword evidence="6 8" id="KW-1133">Transmembrane helix</keyword>
<evidence type="ECO:0000256" key="1">
    <source>
        <dbReference type="ARBA" id="ARBA00004651"/>
    </source>
</evidence>
<dbReference type="GO" id="GO:0022900">
    <property type="term" value="P:electron transport chain"/>
    <property type="evidence" value="ECO:0007669"/>
    <property type="project" value="InterPro"/>
</dbReference>
<feature type="transmembrane region" description="Helical" evidence="8">
    <location>
        <begin position="41"/>
        <end position="67"/>
    </location>
</feature>
<feature type="domain" description="Cytochrome oxidase subunit II transmembrane region profile" evidence="9">
    <location>
        <begin position="1"/>
        <end position="33"/>
    </location>
</feature>
<dbReference type="PROSITE" id="PS50999">
    <property type="entry name" value="COX2_TM"/>
    <property type="match status" value="1"/>
</dbReference>
<feature type="transmembrane region" description="Helical" evidence="8">
    <location>
        <begin position="202"/>
        <end position="221"/>
    </location>
</feature>
<evidence type="ECO:0000256" key="6">
    <source>
        <dbReference type="ARBA" id="ARBA00022989"/>
    </source>
</evidence>
<dbReference type="GO" id="GO:0005886">
    <property type="term" value="C:plasma membrane"/>
    <property type="evidence" value="ECO:0007669"/>
    <property type="project" value="UniProtKB-SubCell"/>
</dbReference>
<reference evidence="10" key="2">
    <citation type="submission" date="2020-09" db="EMBL/GenBank/DDBJ databases">
        <authorList>
            <person name="Sun Q."/>
            <person name="Kim S."/>
        </authorList>
    </citation>
    <scope>NUCLEOTIDE SEQUENCE</scope>
    <source>
        <strain evidence="10">KCTC 22169</strain>
    </source>
</reference>
<dbReference type="PANTHER" id="PTHR30269">
    <property type="entry name" value="TRANSMEMBRANE PROTEIN YFCA"/>
    <property type="match status" value="1"/>
</dbReference>
<dbReference type="Pfam" id="PF01925">
    <property type="entry name" value="TauE"/>
    <property type="match status" value="1"/>
</dbReference>
<dbReference type="EMBL" id="BMXR01000012">
    <property type="protein sequence ID" value="GGX68546.1"/>
    <property type="molecule type" value="Genomic_DNA"/>
</dbReference>
<evidence type="ECO:0000256" key="5">
    <source>
        <dbReference type="ARBA" id="ARBA00022692"/>
    </source>
</evidence>
<dbReference type="InterPro" id="IPR052017">
    <property type="entry name" value="TSUP"/>
</dbReference>
<dbReference type="InterPro" id="IPR002781">
    <property type="entry name" value="TM_pro_TauE-like"/>
</dbReference>
<feature type="transmembrane region" description="Helical" evidence="8">
    <location>
        <begin position="104"/>
        <end position="122"/>
    </location>
</feature>
<organism evidence="10 11">
    <name type="scientific">Saccharospirillum salsuginis</name>
    <dbReference type="NCBI Taxonomy" id="418750"/>
    <lineage>
        <taxon>Bacteria</taxon>
        <taxon>Pseudomonadati</taxon>
        <taxon>Pseudomonadota</taxon>
        <taxon>Gammaproteobacteria</taxon>
        <taxon>Oceanospirillales</taxon>
        <taxon>Saccharospirillaceae</taxon>
        <taxon>Saccharospirillum</taxon>
    </lineage>
</organism>
<dbReference type="PANTHER" id="PTHR30269:SF32">
    <property type="entry name" value="MEMBRANE TRANSPORTER PROTEIN-RELATED"/>
    <property type="match status" value="1"/>
</dbReference>
<keyword evidence="5 8" id="KW-0812">Transmembrane</keyword>
<evidence type="ECO:0000256" key="2">
    <source>
        <dbReference type="ARBA" id="ARBA00009142"/>
    </source>
</evidence>
<keyword evidence="7 8" id="KW-0472">Membrane</keyword>
<protein>
    <recommendedName>
        <fullName evidence="8">Probable membrane transporter protein</fullName>
    </recommendedName>
</protein>
<feature type="transmembrane region" description="Helical" evidence="8">
    <location>
        <begin position="79"/>
        <end position="98"/>
    </location>
</feature>
<dbReference type="InterPro" id="IPR011759">
    <property type="entry name" value="Cyt_c_oxidase_su2_TM_dom"/>
</dbReference>
<gene>
    <name evidence="10" type="ORF">GCM10007392_40160</name>
</gene>
<evidence type="ECO:0000256" key="7">
    <source>
        <dbReference type="ARBA" id="ARBA00023136"/>
    </source>
</evidence>
<comment type="caution">
    <text evidence="10">The sequence shown here is derived from an EMBL/GenBank/DDBJ whole genome shotgun (WGS) entry which is preliminary data.</text>
</comment>
<name>A0A918KM79_9GAMM</name>